<evidence type="ECO:0000256" key="2">
    <source>
        <dbReference type="SAM" id="MobiDB-lite"/>
    </source>
</evidence>
<name>A0ABT0RK43_9SPHN</name>
<keyword evidence="3" id="KW-0732">Signal</keyword>
<dbReference type="RefSeq" id="WP_249846872.1">
    <property type="nucleotide sequence ID" value="NZ_JAMGBD010000001.1"/>
</dbReference>
<sequence>MRKFLISAAVAMTALTAAVPAAAQYAQPLYGNGYGYNNGYGQARNLQVRIDRFQNEVRQLDRRNILSNREAARLMDDSRDLERRLYRSGRNGLNFQERQAVEVRLARLEQRLQHDARDGNRWGSNNYRDRDRDGRNDRYEDDHGWDHD</sequence>
<comment type="caution">
    <text evidence="4">The sequence shown here is derived from an EMBL/GenBank/DDBJ whole genome shotgun (WGS) entry which is preliminary data.</text>
</comment>
<feature type="signal peptide" evidence="3">
    <location>
        <begin position="1"/>
        <end position="23"/>
    </location>
</feature>
<evidence type="ECO:0000313" key="5">
    <source>
        <dbReference type="Proteomes" id="UP001165363"/>
    </source>
</evidence>
<evidence type="ECO:0000256" key="3">
    <source>
        <dbReference type="SAM" id="SignalP"/>
    </source>
</evidence>
<organism evidence="4 5">
    <name type="scientific">Sphingomonas alba</name>
    <dbReference type="NCBI Taxonomy" id="2908208"/>
    <lineage>
        <taxon>Bacteria</taxon>
        <taxon>Pseudomonadati</taxon>
        <taxon>Pseudomonadota</taxon>
        <taxon>Alphaproteobacteria</taxon>
        <taxon>Sphingomonadales</taxon>
        <taxon>Sphingomonadaceae</taxon>
        <taxon>Sphingomonas</taxon>
    </lineage>
</organism>
<evidence type="ECO:0000313" key="4">
    <source>
        <dbReference type="EMBL" id="MCL6682933.1"/>
    </source>
</evidence>
<dbReference type="Proteomes" id="UP001165363">
    <property type="component" value="Unassembled WGS sequence"/>
</dbReference>
<dbReference type="EMBL" id="JAMGBD010000001">
    <property type="protein sequence ID" value="MCL6682933.1"/>
    <property type="molecule type" value="Genomic_DNA"/>
</dbReference>
<accession>A0ABT0RK43</accession>
<feature type="coiled-coil region" evidence="1">
    <location>
        <begin position="43"/>
        <end position="70"/>
    </location>
</feature>
<reference evidence="4" key="1">
    <citation type="submission" date="2022-05" db="EMBL/GenBank/DDBJ databases">
        <authorList>
            <person name="Jo J.-H."/>
            <person name="Im W.-T."/>
        </authorList>
    </citation>
    <scope>NUCLEOTIDE SEQUENCE</scope>
    <source>
        <strain evidence="4">SE158</strain>
    </source>
</reference>
<feature type="chain" id="PRO_5046034446" evidence="3">
    <location>
        <begin position="24"/>
        <end position="148"/>
    </location>
</feature>
<protein>
    <submittedName>
        <fullName evidence="4">Uncharacterized protein</fullName>
    </submittedName>
</protein>
<feature type="compositionally biased region" description="Basic and acidic residues" evidence="2">
    <location>
        <begin position="127"/>
        <end position="148"/>
    </location>
</feature>
<proteinExistence type="predicted"/>
<gene>
    <name evidence="4" type="ORF">LZ536_03320</name>
</gene>
<keyword evidence="5" id="KW-1185">Reference proteome</keyword>
<evidence type="ECO:0000256" key="1">
    <source>
        <dbReference type="SAM" id="Coils"/>
    </source>
</evidence>
<keyword evidence="1" id="KW-0175">Coiled coil</keyword>
<feature type="region of interest" description="Disordered" evidence="2">
    <location>
        <begin position="117"/>
        <end position="148"/>
    </location>
</feature>